<dbReference type="Proteomes" id="UP000887566">
    <property type="component" value="Unplaced"/>
</dbReference>
<evidence type="ECO:0000313" key="3">
    <source>
        <dbReference type="WBParaSite" id="PSAMB.scaffold940size38362.g9977.t1"/>
    </source>
</evidence>
<dbReference type="SUPFAM" id="SSF55797">
    <property type="entry name" value="PR-1-like"/>
    <property type="match status" value="1"/>
</dbReference>
<feature type="domain" description="SCP" evidence="1">
    <location>
        <begin position="42"/>
        <end position="203"/>
    </location>
</feature>
<reference evidence="3" key="1">
    <citation type="submission" date="2022-11" db="UniProtKB">
        <authorList>
            <consortium name="WormBaseParasite"/>
        </authorList>
    </citation>
    <scope>IDENTIFICATION</scope>
</reference>
<dbReference type="Gene3D" id="3.40.33.10">
    <property type="entry name" value="CAP"/>
    <property type="match status" value="1"/>
</dbReference>
<proteinExistence type="predicted"/>
<dbReference type="AlphaFoldDB" id="A0A914XNU8"/>
<dbReference type="InterPro" id="IPR014044">
    <property type="entry name" value="CAP_dom"/>
</dbReference>
<dbReference type="GO" id="GO:0005576">
    <property type="term" value="C:extracellular region"/>
    <property type="evidence" value="ECO:0007669"/>
    <property type="project" value="InterPro"/>
</dbReference>
<keyword evidence="2" id="KW-1185">Reference proteome</keyword>
<dbReference type="InterPro" id="IPR035940">
    <property type="entry name" value="CAP_sf"/>
</dbReference>
<dbReference type="CDD" id="cd05380">
    <property type="entry name" value="CAP_euk"/>
    <property type="match status" value="1"/>
</dbReference>
<evidence type="ECO:0000313" key="2">
    <source>
        <dbReference type="Proteomes" id="UP000887566"/>
    </source>
</evidence>
<accession>A0A914XNU8</accession>
<dbReference type="PANTHER" id="PTHR10334">
    <property type="entry name" value="CYSTEINE-RICH SECRETORY PROTEIN-RELATED"/>
    <property type="match status" value="1"/>
</dbReference>
<dbReference type="WBParaSite" id="PSAMB.scaffold940size38362.g9977.t1">
    <property type="protein sequence ID" value="PSAMB.scaffold940size38362.g9977.t1"/>
    <property type="gene ID" value="PSAMB.scaffold940size38362.g9977"/>
</dbReference>
<protein>
    <submittedName>
        <fullName evidence="3">SCP domain-containing protein</fullName>
    </submittedName>
</protein>
<dbReference type="SMART" id="SM00198">
    <property type="entry name" value="SCP"/>
    <property type="match status" value="1"/>
</dbReference>
<organism evidence="2 3">
    <name type="scientific">Plectus sambesii</name>
    <dbReference type="NCBI Taxonomy" id="2011161"/>
    <lineage>
        <taxon>Eukaryota</taxon>
        <taxon>Metazoa</taxon>
        <taxon>Ecdysozoa</taxon>
        <taxon>Nematoda</taxon>
        <taxon>Chromadorea</taxon>
        <taxon>Plectida</taxon>
        <taxon>Plectina</taxon>
        <taxon>Plectoidea</taxon>
        <taxon>Plectidae</taxon>
        <taxon>Plectus</taxon>
    </lineage>
</organism>
<name>A0A914XNU8_9BILA</name>
<dbReference type="Pfam" id="PF00188">
    <property type="entry name" value="CAP"/>
    <property type="match status" value="1"/>
</dbReference>
<dbReference type="InterPro" id="IPR001283">
    <property type="entry name" value="CRISP-related"/>
</dbReference>
<dbReference type="PRINTS" id="PR00837">
    <property type="entry name" value="V5TPXLIKE"/>
</dbReference>
<dbReference type="InterPro" id="IPR018244">
    <property type="entry name" value="Allrgn_V5/Tpx1_CS"/>
</dbReference>
<sequence length="237" mass="25786">MATTTTTLATTTTTMATTTTAITTTSTAITTTTACPVQSTAADEQAMVDYINNLRSKLAKGTLTDKTNVTMMAASDNMRKMQWNSSLAAESQAWACACVYAHSPPSRNAGENLFAQYGYPMDITSNFERAAQKWWDELVQYWVYRADNIFDGSIMAAGHFTQLAWAKTYQVGCGFAQCPNTIFPGYNAGYVVCRFLEIGNYINQEIYHPSLVPCTANVQCLATLPAVTICDADGLCA</sequence>
<evidence type="ECO:0000259" key="1">
    <source>
        <dbReference type="SMART" id="SM00198"/>
    </source>
</evidence>
<dbReference type="PROSITE" id="PS01009">
    <property type="entry name" value="CRISP_1"/>
    <property type="match status" value="1"/>
</dbReference>